<protein>
    <recommendedName>
        <fullName evidence="5">Sensor domain-containing protein</fullName>
    </recommendedName>
</protein>
<feature type="region of interest" description="Disordered" evidence="1">
    <location>
        <begin position="24"/>
        <end position="46"/>
    </location>
</feature>
<dbReference type="EMBL" id="JACHXE010000002">
    <property type="protein sequence ID" value="MBB3076531.1"/>
    <property type="molecule type" value="Genomic_DNA"/>
</dbReference>
<keyword evidence="4" id="KW-1185">Reference proteome</keyword>
<feature type="signal peptide" evidence="2">
    <location>
        <begin position="1"/>
        <end position="23"/>
    </location>
</feature>
<dbReference type="PROSITE" id="PS51257">
    <property type="entry name" value="PROKAR_LIPOPROTEIN"/>
    <property type="match status" value="1"/>
</dbReference>
<keyword evidence="2" id="KW-0732">Signal</keyword>
<reference evidence="3 4" key="1">
    <citation type="submission" date="2020-08" db="EMBL/GenBank/DDBJ databases">
        <title>Genomic Encyclopedia of Type Strains, Phase III (KMG-III): the genomes of soil and plant-associated and newly described type strains.</title>
        <authorList>
            <person name="Whitman W."/>
        </authorList>
    </citation>
    <scope>NUCLEOTIDE SEQUENCE [LARGE SCALE GENOMIC DNA]</scope>
    <source>
        <strain evidence="3 4">CECT 3237</strain>
    </source>
</reference>
<dbReference type="Proteomes" id="UP000572907">
    <property type="component" value="Unassembled WGS sequence"/>
</dbReference>
<dbReference type="RefSeq" id="WP_184591613.1">
    <property type="nucleotide sequence ID" value="NZ_BMUP01000012.1"/>
</dbReference>
<name>A0A7W5F1H3_9ACTN</name>
<evidence type="ECO:0008006" key="5">
    <source>
        <dbReference type="Google" id="ProtNLM"/>
    </source>
</evidence>
<feature type="chain" id="PRO_5038666729" description="Sensor domain-containing protein" evidence="2">
    <location>
        <begin position="24"/>
        <end position="239"/>
    </location>
</feature>
<gene>
    <name evidence="3" type="ORF">FHS41_003008</name>
</gene>
<evidence type="ECO:0000256" key="1">
    <source>
        <dbReference type="SAM" id="MobiDB-lite"/>
    </source>
</evidence>
<proteinExistence type="predicted"/>
<evidence type="ECO:0000313" key="3">
    <source>
        <dbReference type="EMBL" id="MBB3076531.1"/>
    </source>
</evidence>
<accession>A0A7W5F1H3</accession>
<comment type="caution">
    <text evidence="3">The sequence shown here is derived from an EMBL/GenBank/DDBJ whole genome shotgun (WGS) entry which is preliminary data.</text>
</comment>
<organism evidence="3 4">
    <name type="scientific">Streptomyces violarus</name>
    <dbReference type="NCBI Taxonomy" id="67380"/>
    <lineage>
        <taxon>Bacteria</taxon>
        <taxon>Bacillati</taxon>
        <taxon>Actinomycetota</taxon>
        <taxon>Actinomycetes</taxon>
        <taxon>Kitasatosporales</taxon>
        <taxon>Streptomycetaceae</taxon>
        <taxon>Streptomyces</taxon>
    </lineage>
</organism>
<evidence type="ECO:0000313" key="4">
    <source>
        <dbReference type="Proteomes" id="UP000572907"/>
    </source>
</evidence>
<sequence length="239" mass="24585">MKRAALAASTLSLLSLATLTACGGDADSGSATGEPRPTTSRAKQVAPAERLTKLMITKADVPGLDVKPKSAEDDEYAFAQSPDDVTVDKPACAPLAYAMNQLALGEAQGDLTHSVPQNSQFTYITLTTYAPGKAQSAFAGLAKGVDSCGGGFTAKAKGTAPYDSVTTEKPVAEGGDESLAFRSTTTLKGITHTMHAQAVRSGDVIAVYFSVDGMAMVQERPGDAKLPATVVKAQNAKLG</sequence>
<dbReference type="AlphaFoldDB" id="A0A7W5F1H3"/>
<evidence type="ECO:0000256" key="2">
    <source>
        <dbReference type="SAM" id="SignalP"/>
    </source>
</evidence>